<name>A0AAW1IA25_POPJA</name>
<protein>
    <submittedName>
        <fullName evidence="1">Uncharacterized protein</fullName>
    </submittedName>
</protein>
<dbReference type="Proteomes" id="UP001458880">
    <property type="component" value="Unassembled WGS sequence"/>
</dbReference>
<dbReference type="EMBL" id="JASPKY010000738">
    <property type="protein sequence ID" value="KAK9685930.1"/>
    <property type="molecule type" value="Genomic_DNA"/>
</dbReference>
<evidence type="ECO:0000313" key="2">
    <source>
        <dbReference type="Proteomes" id="UP001458880"/>
    </source>
</evidence>
<reference evidence="1 2" key="1">
    <citation type="journal article" date="2024" name="BMC Genomics">
        <title>De novo assembly and annotation of Popillia japonica's genome with initial clues to its potential as an invasive pest.</title>
        <authorList>
            <person name="Cucini C."/>
            <person name="Boschi S."/>
            <person name="Funari R."/>
            <person name="Cardaioli E."/>
            <person name="Iannotti N."/>
            <person name="Marturano G."/>
            <person name="Paoli F."/>
            <person name="Bruttini M."/>
            <person name="Carapelli A."/>
            <person name="Frati F."/>
            <person name="Nardi F."/>
        </authorList>
    </citation>
    <scope>NUCLEOTIDE SEQUENCE [LARGE SCALE GENOMIC DNA]</scope>
    <source>
        <strain evidence="1">DMR45628</strain>
    </source>
</reference>
<proteinExistence type="predicted"/>
<accession>A0AAW1IA25</accession>
<comment type="caution">
    <text evidence="1">The sequence shown here is derived from an EMBL/GenBank/DDBJ whole genome shotgun (WGS) entry which is preliminary data.</text>
</comment>
<organism evidence="1 2">
    <name type="scientific">Popillia japonica</name>
    <name type="common">Japanese beetle</name>
    <dbReference type="NCBI Taxonomy" id="7064"/>
    <lineage>
        <taxon>Eukaryota</taxon>
        <taxon>Metazoa</taxon>
        <taxon>Ecdysozoa</taxon>
        <taxon>Arthropoda</taxon>
        <taxon>Hexapoda</taxon>
        <taxon>Insecta</taxon>
        <taxon>Pterygota</taxon>
        <taxon>Neoptera</taxon>
        <taxon>Endopterygota</taxon>
        <taxon>Coleoptera</taxon>
        <taxon>Polyphaga</taxon>
        <taxon>Scarabaeiformia</taxon>
        <taxon>Scarabaeidae</taxon>
        <taxon>Rutelinae</taxon>
        <taxon>Popillia</taxon>
    </lineage>
</organism>
<keyword evidence="2" id="KW-1185">Reference proteome</keyword>
<sequence length="162" mass="18696">MLKRQTQVDIHRVRNEHSNDIEIIITVSSITALQTQVDIHRVRNEHSNDIEIIITVSSITALISFRPSNQNYYACVLRTSSTVVSTCQVPAALAGDYDTKTLIVSPHREQRFLRNLTVQNRRASHRNDFRKQAFLDPLPCNSSSFLYTYKKIATSHTWIKWI</sequence>
<evidence type="ECO:0000313" key="1">
    <source>
        <dbReference type="EMBL" id="KAK9685930.1"/>
    </source>
</evidence>
<dbReference type="AlphaFoldDB" id="A0AAW1IA25"/>
<gene>
    <name evidence="1" type="ORF">QE152_g37573</name>
</gene>